<keyword evidence="9" id="KW-0325">Glycoprotein</keyword>
<feature type="chain" id="PRO_5033010767" description="X8 domain-containing protein" evidence="12">
    <location>
        <begin position="23"/>
        <end position="440"/>
    </location>
</feature>
<keyword evidence="8" id="KW-1015">Disulfide bond</keyword>
<dbReference type="EMBL" id="JADFTS010000002">
    <property type="protein sequence ID" value="KAF9621191.1"/>
    <property type="molecule type" value="Genomic_DNA"/>
</dbReference>
<evidence type="ECO:0000313" key="15">
    <source>
        <dbReference type="Proteomes" id="UP000631114"/>
    </source>
</evidence>
<evidence type="ECO:0000256" key="12">
    <source>
        <dbReference type="SAM" id="SignalP"/>
    </source>
</evidence>
<dbReference type="SMART" id="SM00768">
    <property type="entry name" value="X8"/>
    <property type="match status" value="1"/>
</dbReference>
<dbReference type="AlphaFoldDB" id="A0A835MEU7"/>
<protein>
    <recommendedName>
        <fullName evidence="13">X8 domain-containing protein</fullName>
    </recommendedName>
</protein>
<dbReference type="Gene3D" id="1.20.58.1040">
    <property type="match status" value="1"/>
</dbReference>
<dbReference type="GO" id="GO:0098552">
    <property type="term" value="C:side of membrane"/>
    <property type="evidence" value="ECO:0007669"/>
    <property type="project" value="UniProtKB-KW"/>
</dbReference>
<dbReference type="InterPro" id="IPR017853">
    <property type="entry name" value="GH"/>
</dbReference>
<dbReference type="GO" id="GO:0005975">
    <property type="term" value="P:carbohydrate metabolic process"/>
    <property type="evidence" value="ECO:0007669"/>
    <property type="project" value="InterPro"/>
</dbReference>
<comment type="subcellular location">
    <subcellularLocation>
        <location evidence="1">Cell membrane</location>
        <topology evidence="1">Lipid-anchor</topology>
        <topology evidence="1">GPI-anchor</topology>
    </subcellularLocation>
</comment>
<gene>
    <name evidence="14" type="ORF">IFM89_016685</name>
</gene>
<feature type="signal peptide" evidence="12">
    <location>
        <begin position="1"/>
        <end position="22"/>
    </location>
</feature>
<dbReference type="InterPro" id="IPR012946">
    <property type="entry name" value="X8"/>
</dbReference>
<reference evidence="14 15" key="1">
    <citation type="submission" date="2020-10" db="EMBL/GenBank/DDBJ databases">
        <title>The Coptis chinensis genome and diversification of protoberbering-type alkaloids.</title>
        <authorList>
            <person name="Wang B."/>
            <person name="Shu S."/>
            <person name="Song C."/>
            <person name="Liu Y."/>
        </authorList>
    </citation>
    <scope>NUCLEOTIDE SEQUENCE [LARGE SCALE GENOMIC DNA]</scope>
    <source>
        <strain evidence="14">HL-2020</strain>
        <tissue evidence="14">Leaf</tissue>
    </source>
</reference>
<evidence type="ECO:0000259" key="13">
    <source>
        <dbReference type="SMART" id="SM00768"/>
    </source>
</evidence>
<keyword evidence="6" id="KW-0378">Hydrolase</keyword>
<dbReference type="OrthoDB" id="421038at2759"/>
<keyword evidence="10" id="KW-0326">Glycosidase</keyword>
<dbReference type="GO" id="GO:0005886">
    <property type="term" value="C:plasma membrane"/>
    <property type="evidence" value="ECO:0007669"/>
    <property type="project" value="UniProtKB-SubCell"/>
</dbReference>
<dbReference type="Pfam" id="PF00332">
    <property type="entry name" value="Glyco_hydro_17"/>
    <property type="match status" value="1"/>
</dbReference>
<evidence type="ECO:0000256" key="5">
    <source>
        <dbReference type="ARBA" id="ARBA00022729"/>
    </source>
</evidence>
<evidence type="ECO:0000256" key="1">
    <source>
        <dbReference type="ARBA" id="ARBA00004609"/>
    </source>
</evidence>
<dbReference type="InterPro" id="IPR044788">
    <property type="entry name" value="X8_dom_prot"/>
</dbReference>
<dbReference type="Gene3D" id="3.20.20.80">
    <property type="entry name" value="Glycosidases"/>
    <property type="match status" value="1"/>
</dbReference>
<evidence type="ECO:0000256" key="10">
    <source>
        <dbReference type="ARBA" id="ARBA00023295"/>
    </source>
</evidence>
<organism evidence="14 15">
    <name type="scientific">Coptis chinensis</name>
    <dbReference type="NCBI Taxonomy" id="261450"/>
    <lineage>
        <taxon>Eukaryota</taxon>
        <taxon>Viridiplantae</taxon>
        <taxon>Streptophyta</taxon>
        <taxon>Embryophyta</taxon>
        <taxon>Tracheophyta</taxon>
        <taxon>Spermatophyta</taxon>
        <taxon>Magnoliopsida</taxon>
        <taxon>Ranunculales</taxon>
        <taxon>Ranunculaceae</taxon>
        <taxon>Coptidoideae</taxon>
        <taxon>Coptis</taxon>
    </lineage>
</organism>
<evidence type="ECO:0000256" key="7">
    <source>
        <dbReference type="ARBA" id="ARBA00023136"/>
    </source>
</evidence>
<keyword evidence="5 12" id="KW-0732">Signal</keyword>
<evidence type="ECO:0000256" key="9">
    <source>
        <dbReference type="ARBA" id="ARBA00023180"/>
    </source>
</evidence>
<comment type="similarity">
    <text evidence="2 11">Belongs to the glycosyl hydrolase 17 family.</text>
</comment>
<evidence type="ECO:0000256" key="2">
    <source>
        <dbReference type="ARBA" id="ARBA00008773"/>
    </source>
</evidence>
<evidence type="ECO:0000256" key="6">
    <source>
        <dbReference type="ARBA" id="ARBA00022801"/>
    </source>
</evidence>
<comment type="caution">
    <text evidence="14">The sequence shown here is derived from an EMBL/GenBank/DDBJ whole genome shotgun (WGS) entry which is preliminary data.</text>
</comment>
<keyword evidence="4" id="KW-0336">GPI-anchor</keyword>
<feature type="domain" description="X8" evidence="13">
    <location>
        <begin position="352"/>
        <end position="437"/>
    </location>
</feature>
<dbReference type="FunFam" id="1.20.58.1040:FF:000001">
    <property type="entry name" value="Glucan endo-1,3-beta-glucosidase 4"/>
    <property type="match status" value="1"/>
</dbReference>
<dbReference type="Proteomes" id="UP000631114">
    <property type="component" value="Unassembled WGS sequence"/>
</dbReference>
<dbReference type="GO" id="GO:0009506">
    <property type="term" value="C:plasmodesma"/>
    <property type="evidence" value="ECO:0007669"/>
    <property type="project" value="UniProtKB-ARBA"/>
</dbReference>
<proteinExistence type="inferred from homology"/>
<keyword evidence="15" id="KW-1185">Reference proteome</keyword>
<keyword evidence="7" id="KW-0472">Membrane</keyword>
<keyword evidence="3" id="KW-1003">Cell membrane</keyword>
<accession>A0A835MEU7</accession>
<name>A0A835MEU7_9MAGN</name>
<dbReference type="PANTHER" id="PTHR31044">
    <property type="entry name" value="BETA-1,3 GLUCANASE"/>
    <property type="match status" value="1"/>
</dbReference>
<dbReference type="Pfam" id="PF07983">
    <property type="entry name" value="X8"/>
    <property type="match status" value="1"/>
</dbReference>
<evidence type="ECO:0000256" key="3">
    <source>
        <dbReference type="ARBA" id="ARBA00022475"/>
    </source>
</evidence>
<dbReference type="SUPFAM" id="SSF51445">
    <property type="entry name" value="(Trans)glycosidases"/>
    <property type="match status" value="1"/>
</dbReference>
<dbReference type="InterPro" id="IPR000490">
    <property type="entry name" value="Glyco_hydro_17"/>
</dbReference>
<dbReference type="PANTHER" id="PTHR31044:SF140">
    <property type="entry name" value="EXPRESSED PROTEIN"/>
    <property type="match status" value="1"/>
</dbReference>
<evidence type="ECO:0000256" key="8">
    <source>
        <dbReference type="ARBA" id="ARBA00023157"/>
    </source>
</evidence>
<evidence type="ECO:0000256" key="11">
    <source>
        <dbReference type="RuleBase" id="RU004335"/>
    </source>
</evidence>
<dbReference type="GO" id="GO:0004553">
    <property type="term" value="F:hydrolase activity, hydrolyzing O-glycosyl compounds"/>
    <property type="evidence" value="ECO:0007669"/>
    <property type="project" value="InterPro"/>
</dbReference>
<sequence>MLKMECYCFLALICSLALTGNAGLERVKLLRLISDTNPVVLQPLSKSGSFIGISVENEQLDKISSSVLAAESWLRNQVLTHYPGVQITTIVVGNDVLCNNSHEDKWDFVLPAVKNIYHSLVRWGLEKDIKASAALSTECLHPFSYSYREDLVDRVIKPLLSFLQNTNLSFSVNAPSDFSPLVNAFTESTKRLGFFQLSEINVVISSSSSERKPKSRKLSFLSSSNVVEPFPARPTPLPIHSSIGFSVPANIARTLLSPLAQTPPTPFISTPYSPQISPLPPSPPMTFPFTPQGTPLPPTTKTTPSPSMSFSFAPQSPPLVIPSNPPDGFYYPPCSASPAAAPTPRTGEEQRLWCVAKPSVPEEKLKVAMDYACGLGGADCEEIRPHGSCYYPDTMVAHASYAFNSYWQKNKKNGGTCSFGGTAMVINANPSFQQCRFILS</sequence>
<keyword evidence="4" id="KW-0449">Lipoprotein</keyword>
<evidence type="ECO:0000256" key="4">
    <source>
        <dbReference type="ARBA" id="ARBA00022622"/>
    </source>
</evidence>
<evidence type="ECO:0000313" key="14">
    <source>
        <dbReference type="EMBL" id="KAF9621191.1"/>
    </source>
</evidence>